<dbReference type="InterPro" id="IPR001310">
    <property type="entry name" value="Histidine_triad_HIT"/>
</dbReference>
<keyword evidence="5" id="KW-0489">Methyltransferase</keyword>
<dbReference type="PANTHER" id="PTHR46648">
    <property type="entry name" value="HIT FAMILY PROTEIN 1"/>
    <property type="match status" value="1"/>
</dbReference>
<dbReference type="PROSITE" id="PS51084">
    <property type="entry name" value="HIT_2"/>
    <property type="match status" value="1"/>
</dbReference>
<dbReference type="PANTHER" id="PTHR46648:SF1">
    <property type="entry name" value="ADENOSINE 5'-MONOPHOSPHORAMIDASE HNT1"/>
    <property type="match status" value="1"/>
</dbReference>
<proteinExistence type="predicted"/>
<keyword evidence="6" id="KW-1185">Reference proteome</keyword>
<dbReference type="PRINTS" id="PR00332">
    <property type="entry name" value="HISTRIAD"/>
</dbReference>
<dbReference type="RefSeq" id="WP_283823888.1">
    <property type="nucleotide sequence ID" value="NZ_JASDAY010000035.1"/>
</dbReference>
<dbReference type="GO" id="GO:0009117">
    <property type="term" value="P:nucleotide metabolic process"/>
    <property type="evidence" value="ECO:0007669"/>
    <property type="project" value="TreeGrafter"/>
</dbReference>
<feature type="short sequence motif" description="Histidine triad motif" evidence="2 3">
    <location>
        <begin position="101"/>
        <end position="105"/>
    </location>
</feature>
<evidence type="ECO:0000256" key="2">
    <source>
        <dbReference type="PIRSR" id="PIRSR601310-3"/>
    </source>
</evidence>
<dbReference type="GO" id="GO:0032259">
    <property type="term" value="P:methylation"/>
    <property type="evidence" value="ECO:0007669"/>
    <property type="project" value="UniProtKB-KW"/>
</dbReference>
<dbReference type="Pfam" id="PF01230">
    <property type="entry name" value="HIT"/>
    <property type="match status" value="1"/>
</dbReference>
<keyword evidence="5" id="KW-0808">Transferase</keyword>
<protein>
    <submittedName>
        <fullName evidence="5">HIT family protein</fullName>
        <ecNumber evidence="5">2.1.1.-</ecNumber>
    </submittedName>
</protein>
<feature type="active site" description="Tele-AMP-histidine intermediate" evidence="1">
    <location>
        <position position="103"/>
    </location>
</feature>
<dbReference type="AlphaFoldDB" id="A0AAJ1UVV5"/>
<sequence length="109" mass="13033">MKKKNNDSIFSKIIRREVPSRIAYEDKNVIVIWDIDQTHKDHLLSIWKEEYVNLFDLPAHKIKKYFKITAKFAKKFIKNNGYKAFKILMNNGVEANQVVMHCHIHIFPF</sequence>
<name>A0AAJ1UVV5_9MOLU</name>
<feature type="domain" description="HIT" evidence="4">
    <location>
        <begin position="9"/>
        <end position="109"/>
    </location>
</feature>
<accession>A0AAJ1UVV5</accession>
<dbReference type="InterPro" id="IPR036265">
    <property type="entry name" value="HIT-like_sf"/>
</dbReference>
<comment type="caution">
    <text evidence="5">The sequence shown here is derived from an EMBL/GenBank/DDBJ whole genome shotgun (WGS) entry which is preliminary data.</text>
</comment>
<dbReference type="EMBL" id="JASDDP010000023">
    <property type="protein sequence ID" value="MDJ1645944.1"/>
    <property type="molecule type" value="Genomic_DNA"/>
</dbReference>
<dbReference type="Proteomes" id="UP001224428">
    <property type="component" value="Unassembled WGS sequence"/>
</dbReference>
<gene>
    <name evidence="5" type="ORF">QLQ80_02525</name>
</gene>
<evidence type="ECO:0000313" key="5">
    <source>
        <dbReference type="EMBL" id="MDJ1645944.1"/>
    </source>
</evidence>
<dbReference type="SUPFAM" id="SSF54197">
    <property type="entry name" value="HIT-like"/>
    <property type="match status" value="1"/>
</dbReference>
<dbReference type="GO" id="GO:0008168">
    <property type="term" value="F:methyltransferase activity"/>
    <property type="evidence" value="ECO:0007669"/>
    <property type="project" value="UniProtKB-KW"/>
</dbReference>
<organism evidence="5 6">
    <name type="scientific">Mycoplasma phocimorsus</name>
    <dbReference type="NCBI Taxonomy" id="3045839"/>
    <lineage>
        <taxon>Bacteria</taxon>
        <taxon>Bacillati</taxon>
        <taxon>Mycoplasmatota</taxon>
        <taxon>Mollicutes</taxon>
        <taxon>Mycoplasmataceae</taxon>
        <taxon>Mycoplasma</taxon>
    </lineage>
</organism>
<dbReference type="InterPro" id="IPR011146">
    <property type="entry name" value="HIT-like"/>
</dbReference>
<reference evidence="5" key="1">
    <citation type="submission" date="2023-05" db="EMBL/GenBank/DDBJ databases">
        <title>Mycoplasma phocimorsus sp. nov., isolated from Scandinavian patients with seal finger or septic arthritis after contact with seals.</title>
        <authorList>
            <person name="Skafte-Holm A."/>
            <person name="Pedersen T.R."/>
            <person name="Froelund M."/>
            <person name="Stegger M."/>
            <person name="Qvortrup K."/>
            <person name="Michaels D.L."/>
            <person name="Brown D.R."/>
            <person name="Jensen J.S."/>
        </authorList>
    </citation>
    <scope>NUCLEOTIDE SEQUENCE</scope>
    <source>
        <strain evidence="5">M5725</strain>
    </source>
</reference>
<dbReference type="Gene3D" id="3.30.428.10">
    <property type="entry name" value="HIT-like"/>
    <property type="match status" value="1"/>
</dbReference>
<evidence type="ECO:0000256" key="3">
    <source>
        <dbReference type="PROSITE-ProRule" id="PRU00464"/>
    </source>
</evidence>
<dbReference type="EC" id="2.1.1.-" evidence="5"/>
<evidence type="ECO:0000256" key="1">
    <source>
        <dbReference type="PIRSR" id="PIRSR601310-1"/>
    </source>
</evidence>
<evidence type="ECO:0000259" key="4">
    <source>
        <dbReference type="PROSITE" id="PS51084"/>
    </source>
</evidence>
<evidence type="ECO:0000313" key="6">
    <source>
        <dbReference type="Proteomes" id="UP001224428"/>
    </source>
</evidence>